<evidence type="ECO:0000256" key="9">
    <source>
        <dbReference type="PROSITE-ProRule" id="PRU00282"/>
    </source>
</evidence>
<feature type="repeat" description="Solcar" evidence="9">
    <location>
        <begin position="124"/>
        <end position="218"/>
    </location>
</feature>
<dbReference type="PROSITE" id="PS50920">
    <property type="entry name" value="SOLCAR"/>
    <property type="match status" value="3"/>
</dbReference>
<evidence type="ECO:0000256" key="7">
    <source>
        <dbReference type="ARBA" id="ARBA00023128"/>
    </source>
</evidence>
<evidence type="ECO:0000256" key="3">
    <source>
        <dbReference type="ARBA" id="ARBA00022448"/>
    </source>
</evidence>
<evidence type="ECO:0000256" key="4">
    <source>
        <dbReference type="ARBA" id="ARBA00022692"/>
    </source>
</evidence>
<reference evidence="12" key="1">
    <citation type="submission" date="2025-08" db="UniProtKB">
        <authorList>
            <consortium name="RefSeq"/>
        </authorList>
    </citation>
    <scope>IDENTIFICATION</scope>
    <source>
        <tissue evidence="12">Testes</tissue>
    </source>
</reference>
<evidence type="ECO:0000256" key="2">
    <source>
        <dbReference type="ARBA" id="ARBA00006375"/>
    </source>
</evidence>
<proteinExistence type="inferred from homology"/>
<dbReference type="PANTHER" id="PTHR45624:SF12">
    <property type="entry name" value="MITOCHONDRIAL ORNITHINE TRANSPORTER 1"/>
    <property type="match status" value="1"/>
</dbReference>
<dbReference type="SUPFAM" id="SSF103506">
    <property type="entry name" value="Mitochondrial carrier"/>
    <property type="match status" value="1"/>
</dbReference>
<feature type="repeat" description="Solcar" evidence="9">
    <location>
        <begin position="229"/>
        <end position="315"/>
    </location>
</feature>
<evidence type="ECO:0000313" key="11">
    <source>
        <dbReference type="Proteomes" id="UP000694865"/>
    </source>
</evidence>
<keyword evidence="3 10" id="KW-0813">Transport</keyword>
<evidence type="ECO:0000313" key="12">
    <source>
        <dbReference type="RefSeq" id="XP_002733843.1"/>
    </source>
</evidence>
<evidence type="ECO:0000256" key="1">
    <source>
        <dbReference type="ARBA" id="ARBA00004225"/>
    </source>
</evidence>
<dbReference type="Proteomes" id="UP000694865">
    <property type="component" value="Unplaced"/>
</dbReference>
<dbReference type="InterPro" id="IPR023395">
    <property type="entry name" value="MCP_dom_sf"/>
</dbReference>
<comment type="subcellular location">
    <subcellularLocation>
        <location evidence="1">Mitochondrion membrane</location>
        <topology evidence="1">Multi-pass membrane protein</topology>
    </subcellularLocation>
</comment>
<accession>A0ABM0GNH3</accession>
<evidence type="ECO:0000256" key="8">
    <source>
        <dbReference type="ARBA" id="ARBA00023136"/>
    </source>
</evidence>
<keyword evidence="5" id="KW-0677">Repeat</keyword>
<dbReference type="InterPro" id="IPR018108">
    <property type="entry name" value="MCP_transmembrane"/>
</dbReference>
<keyword evidence="11" id="KW-1185">Reference proteome</keyword>
<evidence type="ECO:0000256" key="5">
    <source>
        <dbReference type="ARBA" id="ARBA00022737"/>
    </source>
</evidence>
<dbReference type="Pfam" id="PF00153">
    <property type="entry name" value="Mito_carr"/>
    <property type="match status" value="3"/>
</dbReference>
<dbReference type="PANTHER" id="PTHR45624">
    <property type="entry name" value="MITOCHONDRIAL BASIC AMINO ACIDS TRANSPORTER-RELATED"/>
    <property type="match status" value="1"/>
</dbReference>
<sequence>MTITEAPGGLVEGFVHPHSPAPVHPIWQSFAEFTAGAVGGVACVITGQPFDTIKVKMQTFPSLYTSSIQCCRVSIKNEQFIGLYRGTVPALAANILENSILFLCYGLCKKAVCQVMGHPHEDHLTALENATAGAGAGFFSSLGLCPTELVKCRMQAMHEVIASEGKKTTGRFSTWSVTKALIRQDGFHGLFQGLTSTWAREVPGYFFFFGGYEISRSILIPKGNPNAEISPLRLMICGGFAGACLWSAMYPVDVVKSRIQVQSMVGKVQGFMPTLKTIIRTEGIGALYNGVVPCVLRSFPANGALFVAYEWTRKHLILIQPSNFIYSF</sequence>
<comment type="similarity">
    <text evidence="2 10">Belongs to the mitochondrial carrier (TC 2.A.29) family.</text>
</comment>
<organism evidence="11 12">
    <name type="scientific">Saccoglossus kowalevskii</name>
    <name type="common">Acorn worm</name>
    <dbReference type="NCBI Taxonomy" id="10224"/>
    <lineage>
        <taxon>Eukaryota</taxon>
        <taxon>Metazoa</taxon>
        <taxon>Hemichordata</taxon>
        <taxon>Enteropneusta</taxon>
        <taxon>Harrimaniidae</taxon>
        <taxon>Saccoglossus</taxon>
    </lineage>
</organism>
<feature type="repeat" description="Solcar" evidence="9">
    <location>
        <begin position="27"/>
        <end position="111"/>
    </location>
</feature>
<evidence type="ECO:0000256" key="6">
    <source>
        <dbReference type="ARBA" id="ARBA00022989"/>
    </source>
</evidence>
<keyword evidence="4 9" id="KW-0812">Transmembrane</keyword>
<gene>
    <name evidence="12" type="primary">LOC100377671</name>
</gene>
<keyword evidence="6" id="KW-1133">Transmembrane helix</keyword>
<dbReference type="Gene3D" id="1.50.40.10">
    <property type="entry name" value="Mitochondrial carrier domain"/>
    <property type="match status" value="1"/>
</dbReference>
<dbReference type="GeneID" id="100377671"/>
<protein>
    <submittedName>
        <fullName evidence="12">Mitochondrial ornithine transporter 1-like</fullName>
    </submittedName>
</protein>
<keyword evidence="7" id="KW-0496">Mitochondrion</keyword>
<dbReference type="RefSeq" id="XP_002733843.1">
    <property type="nucleotide sequence ID" value="XM_002733797.2"/>
</dbReference>
<dbReference type="InterPro" id="IPR050567">
    <property type="entry name" value="Mitochondrial_Carrier"/>
</dbReference>
<keyword evidence="8 9" id="KW-0472">Membrane</keyword>
<evidence type="ECO:0000256" key="10">
    <source>
        <dbReference type="RuleBase" id="RU000488"/>
    </source>
</evidence>
<name>A0ABM0GNH3_SACKO</name>